<reference evidence="1" key="2">
    <citation type="submission" date="2025-08" db="UniProtKB">
        <authorList>
            <consortium name="Ensembl"/>
        </authorList>
    </citation>
    <scope>IDENTIFICATION</scope>
</reference>
<sequence>MPRKEQSDQVLTGPEVFNYFDSMAPLANNVLQHPSGAQEPSYVTPCLPSWQPLTLFQTPSLVECSLNFFSSLLGSRLGSCCCHPWPLSSPGPKERSSSEALFCALLPKEGGNDRLGLL</sequence>
<evidence type="ECO:0000313" key="1">
    <source>
        <dbReference type="Ensembl" id="ENSPMRP00000003757.1"/>
    </source>
</evidence>
<dbReference type="AlphaFoldDB" id="A0A670HXC1"/>
<proteinExistence type="predicted"/>
<reference evidence="1" key="3">
    <citation type="submission" date="2025-09" db="UniProtKB">
        <authorList>
            <consortium name="Ensembl"/>
        </authorList>
    </citation>
    <scope>IDENTIFICATION</scope>
</reference>
<keyword evidence="2" id="KW-1185">Reference proteome</keyword>
<name>A0A670HXC1_PODMU</name>
<reference evidence="1 2" key="1">
    <citation type="journal article" date="2019" name="Proc. Natl. Acad. Sci. U.S.A.">
        <title>Regulatory changes in pterin and carotenoid genes underlie balanced color polymorphisms in the wall lizard.</title>
        <authorList>
            <person name="Andrade P."/>
            <person name="Pinho C."/>
            <person name="Perez I de Lanuza G."/>
            <person name="Afonso S."/>
            <person name="Brejcha J."/>
            <person name="Rubin C.J."/>
            <person name="Wallerman O."/>
            <person name="Pereira P."/>
            <person name="Sabatino S.J."/>
            <person name="Bellati A."/>
            <person name="Pellitteri-Rosa D."/>
            <person name="Bosakova Z."/>
            <person name="Bunikis I."/>
            <person name="Carretero M.A."/>
            <person name="Feiner N."/>
            <person name="Marsik P."/>
            <person name="Pauperio F."/>
            <person name="Salvi D."/>
            <person name="Soler L."/>
            <person name="While G.M."/>
            <person name="Uller T."/>
            <person name="Font E."/>
            <person name="Andersson L."/>
            <person name="Carneiro M."/>
        </authorList>
    </citation>
    <scope>NUCLEOTIDE SEQUENCE</scope>
</reference>
<dbReference type="Ensembl" id="ENSPMRT00000004020.1">
    <property type="protein sequence ID" value="ENSPMRP00000003757.1"/>
    <property type="gene ID" value="ENSPMRG00000002609.1"/>
</dbReference>
<protein>
    <submittedName>
        <fullName evidence="1">Uncharacterized protein</fullName>
    </submittedName>
</protein>
<evidence type="ECO:0000313" key="2">
    <source>
        <dbReference type="Proteomes" id="UP000472272"/>
    </source>
</evidence>
<organism evidence="1 2">
    <name type="scientific">Podarcis muralis</name>
    <name type="common">Wall lizard</name>
    <name type="synonym">Lacerta muralis</name>
    <dbReference type="NCBI Taxonomy" id="64176"/>
    <lineage>
        <taxon>Eukaryota</taxon>
        <taxon>Metazoa</taxon>
        <taxon>Chordata</taxon>
        <taxon>Craniata</taxon>
        <taxon>Vertebrata</taxon>
        <taxon>Euteleostomi</taxon>
        <taxon>Lepidosauria</taxon>
        <taxon>Squamata</taxon>
        <taxon>Bifurcata</taxon>
        <taxon>Unidentata</taxon>
        <taxon>Episquamata</taxon>
        <taxon>Laterata</taxon>
        <taxon>Lacertibaenia</taxon>
        <taxon>Lacertidae</taxon>
        <taxon>Podarcis</taxon>
    </lineage>
</organism>
<accession>A0A670HXC1</accession>
<dbReference type="Proteomes" id="UP000472272">
    <property type="component" value="Chromosome 1"/>
</dbReference>